<reference evidence="1" key="2">
    <citation type="journal article" date="2015" name="Data Brief">
        <title>Shoot transcriptome of the giant reed, Arundo donax.</title>
        <authorList>
            <person name="Barrero R.A."/>
            <person name="Guerrero F.D."/>
            <person name="Moolhuijzen P."/>
            <person name="Goolsby J.A."/>
            <person name="Tidwell J."/>
            <person name="Bellgard S.E."/>
            <person name="Bellgard M.I."/>
        </authorList>
    </citation>
    <scope>NUCLEOTIDE SEQUENCE</scope>
    <source>
        <tissue evidence="1">Shoot tissue taken approximately 20 cm above the soil surface</tissue>
    </source>
</reference>
<protein>
    <submittedName>
        <fullName evidence="1">Uncharacterized protein</fullName>
    </submittedName>
</protein>
<organism evidence="1">
    <name type="scientific">Arundo donax</name>
    <name type="common">Giant reed</name>
    <name type="synonym">Donax arundinaceus</name>
    <dbReference type="NCBI Taxonomy" id="35708"/>
    <lineage>
        <taxon>Eukaryota</taxon>
        <taxon>Viridiplantae</taxon>
        <taxon>Streptophyta</taxon>
        <taxon>Embryophyta</taxon>
        <taxon>Tracheophyta</taxon>
        <taxon>Spermatophyta</taxon>
        <taxon>Magnoliopsida</taxon>
        <taxon>Liliopsida</taxon>
        <taxon>Poales</taxon>
        <taxon>Poaceae</taxon>
        <taxon>PACMAD clade</taxon>
        <taxon>Arundinoideae</taxon>
        <taxon>Arundineae</taxon>
        <taxon>Arundo</taxon>
    </lineage>
</organism>
<name>A0A0A9A1W1_ARUDO</name>
<dbReference type="EMBL" id="GBRH01253942">
    <property type="protein sequence ID" value="JAD43953.1"/>
    <property type="molecule type" value="Transcribed_RNA"/>
</dbReference>
<evidence type="ECO:0000313" key="1">
    <source>
        <dbReference type="EMBL" id="JAD43953.1"/>
    </source>
</evidence>
<reference evidence="1" key="1">
    <citation type="submission" date="2014-09" db="EMBL/GenBank/DDBJ databases">
        <authorList>
            <person name="Magalhaes I.L.F."/>
            <person name="Oliveira U."/>
            <person name="Santos F.R."/>
            <person name="Vidigal T.H.D.A."/>
            <person name="Brescovit A.D."/>
            <person name="Santos A.J."/>
        </authorList>
    </citation>
    <scope>NUCLEOTIDE SEQUENCE</scope>
    <source>
        <tissue evidence="1">Shoot tissue taken approximately 20 cm above the soil surface</tissue>
    </source>
</reference>
<proteinExistence type="predicted"/>
<accession>A0A0A9A1W1</accession>
<sequence>MRLNFEKNITKHVFLPFLSQSYIFYELPCRAMDSEHTPVSIRNMFKFCATAT</sequence>
<dbReference type="AlphaFoldDB" id="A0A0A9A1W1"/>